<reference evidence="2 3" key="1">
    <citation type="journal article" date="2015" name="Nature">
        <title>rRNA introns, odd ribosomes, and small enigmatic genomes across a large radiation of phyla.</title>
        <authorList>
            <person name="Brown C.T."/>
            <person name="Hug L.A."/>
            <person name="Thomas B.C."/>
            <person name="Sharon I."/>
            <person name="Castelle C.J."/>
            <person name="Singh A."/>
            <person name="Wilkins M.J."/>
            <person name="Williams K.H."/>
            <person name="Banfield J.F."/>
        </authorList>
    </citation>
    <scope>NUCLEOTIDE SEQUENCE [LARGE SCALE GENOMIC DNA]</scope>
</reference>
<dbReference type="EMBL" id="LBUU01000003">
    <property type="protein sequence ID" value="KKQ70682.1"/>
    <property type="molecule type" value="Genomic_DNA"/>
</dbReference>
<protein>
    <submittedName>
        <fullName evidence="2">Uncharacterized protein</fullName>
    </submittedName>
</protein>
<dbReference type="Proteomes" id="UP000034022">
    <property type="component" value="Unassembled WGS sequence"/>
</dbReference>
<accession>A0A0G0JVP0</accession>
<evidence type="ECO:0000256" key="1">
    <source>
        <dbReference type="SAM" id="Phobius"/>
    </source>
</evidence>
<feature type="transmembrane region" description="Helical" evidence="1">
    <location>
        <begin position="12"/>
        <end position="31"/>
    </location>
</feature>
<comment type="caution">
    <text evidence="2">The sequence shown here is derived from an EMBL/GenBank/DDBJ whole genome shotgun (WGS) entry which is preliminary data.</text>
</comment>
<organism evidence="2 3">
    <name type="scientific">Candidatus Falkowbacteria bacterium GW2011_GWE1_38_31</name>
    <dbReference type="NCBI Taxonomy" id="1618638"/>
    <lineage>
        <taxon>Bacteria</taxon>
        <taxon>Candidatus Falkowiibacteriota</taxon>
    </lineage>
</organism>
<proteinExistence type="predicted"/>
<evidence type="ECO:0000313" key="2">
    <source>
        <dbReference type="EMBL" id="KKQ70682.1"/>
    </source>
</evidence>
<keyword evidence="1" id="KW-0812">Transmembrane</keyword>
<sequence length="34" mass="4379">MWEEFGTNFKRLFVVIVFCFKYYYLIYNLIYNIQ</sequence>
<name>A0A0G0JVP0_9BACT</name>
<keyword evidence="1" id="KW-1133">Transmembrane helix</keyword>
<keyword evidence="1" id="KW-0472">Membrane</keyword>
<dbReference type="AlphaFoldDB" id="A0A0G0JVP0"/>
<evidence type="ECO:0000313" key="3">
    <source>
        <dbReference type="Proteomes" id="UP000034022"/>
    </source>
</evidence>
<gene>
    <name evidence="2" type="ORF">US91_C0003G0012</name>
</gene>